<reference evidence="6 7" key="1">
    <citation type="submission" date="2017-07" db="EMBL/GenBank/DDBJ databases">
        <title>Analysis of two Campylobacter avium genomes and identification of a novel hippuricase gene.</title>
        <authorList>
            <person name="Miller W.G."/>
            <person name="Chapman M.H."/>
            <person name="Yee E."/>
            <person name="Revez J."/>
            <person name="Bono J.L."/>
            <person name="Rossi M."/>
        </authorList>
    </citation>
    <scope>NUCLEOTIDE SEQUENCE [LARGE SCALE GENOMIC DNA]</scope>
    <source>
        <strain evidence="6 7">LMG 24591</strain>
    </source>
</reference>
<evidence type="ECO:0000256" key="4">
    <source>
        <dbReference type="ARBA" id="ARBA00023136"/>
    </source>
</evidence>
<dbReference type="PANTHER" id="PTHR12714:SF9">
    <property type="entry name" value="PROTEIN-S-ISOPRENYLCYSTEINE O-METHYLTRANSFERASE"/>
    <property type="match status" value="1"/>
</dbReference>
<dbReference type="AlphaFoldDB" id="A0A222MWP0"/>
<dbReference type="Proteomes" id="UP000201169">
    <property type="component" value="Chromosome"/>
</dbReference>
<dbReference type="Gene3D" id="1.20.120.1630">
    <property type="match status" value="1"/>
</dbReference>
<dbReference type="RefSeq" id="WP_094325081.1">
    <property type="nucleotide sequence ID" value="NZ_CP022347.1"/>
</dbReference>
<dbReference type="OrthoDB" id="5417332at2"/>
<keyword evidence="3 5" id="KW-1133">Transmembrane helix</keyword>
<protein>
    <submittedName>
        <fullName evidence="6">Protein-S-isoprenylcysteine O-methyltransferase</fullName>
    </submittedName>
</protein>
<keyword evidence="2 5" id="KW-0812">Transmembrane</keyword>
<keyword evidence="6" id="KW-0808">Transferase</keyword>
<sequence>MNRFIWQYIFTFVFIVWVLISYTPYDDFTANFIRIVGVFLVFVGIIGRIYATIFIGGMKNEGVDGSKFIDYGAYSICRNPLYLFSFIAFLGLLAIKAQIILLIIGALFFLIIYHYTIKQEERFLSSKFGQAYLEFLEKTARFFPNFSNFYCPDRIEVRPEFLHKELRRAINWALGLFVLCFVELLHHFAYLPNLFYLF</sequence>
<feature type="transmembrane region" description="Helical" evidence="5">
    <location>
        <begin position="31"/>
        <end position="51"/>
    </location>
</feature>
<dbReference type="KEGG" id="cavi:CAV_0649"/>
<organism evidence="6 7">
    <name type="scientific">Campylobacter avium LMG 24591</name>
    <dbReference type="NCBI Taxonomy" id="522484"/>
    <lineage>
        <taxon>Bacteria</taxon>
        <taxon>Pseudomonadati</taxon>
        <taxon>Campylobacterota</taxon>
        <taxon>Epsilonproteobacteria</taxon>
        <taxon>Campylobacterales</taxon>
        <taxon>Campylobacteraceae</taxon>
        <taxon>Campylobacter</taxon>
    </lineage>
</organism>
<dbReference type="EMBL" id="CP022347">
    <property type="protein sequence ID" value="ASQ30315.1"/>
    <property type="molecule type" value="Genomic_DNA"/>
</dbReference>
<dbReference type="GO" id="GO:0008168">
    <property type="term" value="F:methyltransferase activity"/>
    <property type="evidence" value="ECO:0007669"/>
    <property type="project" value="UniProtKB-KW"/>
</dbReference>
<feature type="transmembrane region" description="Helical" evidence="5">
    <location>
        <begin position="71"/>
        <end position="93"/>
    </location>
</feature>
<feature type="transmembrane region" description="Helical" evidence="5">
    <location>
        <begin position="5"/>
        <end position="25"/>
    </location>
</feature>
<feature type="transmembrane region" description="Helical" evidence="5">
    <location>
        <begin position="169"/>
        <end position="189"/>
    </location>
</feature>
<name>A0A222MWP0_9BACT</name>
<gene>
    <name evidence="6" type="ORF">CAV_0649</name>
</gene>
<evidence type="ECO:0000256" key="5">
    <source>
        <dbReference type="SAM" id="Phobius"/>
    </source>
</evidence>
<dbReference type="GO" id="GO:0012505">
    <property type="term" value="C:endomembrane system"/>
    <property type="evidence" value="ECO:0007669"/>
    <property type="project" value="UniProtKB-SubCell"/>
</dbReference>
<dbReference type="PANTHER" id="PTHR12714">
    <property type="entry name" value="PROTEIN-S ISOPRENYLCYSTEINE O-METHYLTRANSFERASE"/>
    <property type="match status" value="1"/>
</dbReference>
<accession>A0A222MWP0</accession>
<evidence type="ECO:0000256" key="2">
    <source>
        <dbReference type="ARBA" id="ARBA00022692"/>
    </source>
</evidence>
<evidence type="ECO:0000313" key="7">
    <source>
        <dbReference type="Proteomes" id="UP000201169"/>
    </source>
</evidence>
<keyword evidence="4 5" id="KW-0472">Membrane</keyword>
<comment type="subcellular location">
    <subcellularLocation>
        <location evidence="1">Endomembrane system</location>
        <topology evidence="1">Multi-pass membrane protein</topology>
    </subcellularLocation>
</comment>
<dbReference type="InterPro" id="IPR007318">
    <property type="entry name" value="Phopholipid_MeTrfase"/>
</dbReference>
<evidence type="ECO:0000256" key="1">
    <source>
        <dbReference type="ARBA" id="ARBA00004127"/>
    </source>
</evidence>
<evidence type="ECO:0000256" key="3">
    <source>
        <dbReference type="ARBA" id="ARBA00022989"/>
    </source>
</evidence>
<keyword evidence="7" id="KW-1185">Reference proteome</keyword>
<dbReference type="GO" id="GO:0032259">
    <property type="term" value="P:methylation"/>
    <property type="evidence" value="ECO:0007669"/>
    <property type="project" value="UniProtKB-KW"/>
</dbReference>
<dbReference type="Pfam" id="PF04191">
    <property type="entry name" value="PEMT"/>
    <property type="match status" value="1"/>
</dbReference>
<proteinExistence type="predicted"/>
<keyword evidence="6" id="KW-0489">Methyltransferase</keyword>
<evidence type="ECO:0000313" key="6">
    <source>
        <dbReference type="EMBL" id="ASQ30315.1"/>
    </source>
</evidence>